<keyword evidence="4" id="KW-1185">Reference proteome</keyword>
<accession>A0ABD0UMD9</accession>
<comment type="caution">
    <text evidence="3">The sequence shown here is derived from an EMBL/GenBank/DDBJ whole genome shotgun (WGS) entry which is preliminary data.</text>
</comment>
<protein>
    <recommendedName>
        <fullName evidence="5">Las1-like family protein</fullName>
    </recommendedName>
</protein>
<evidence type="ECO:0000256" key="2">
    <source>
        <dbReference type="SAM" id="MobiDB-lite"/>
    </source>
</evidence>
<proteinExistence type="predicted"/>
<organism evidence="3 4">
    <name type="scientific">Dendrobium thyrsiflorum</name>
    <name type="common">Pinecone-like raceme dendrobium</name>
    <name type="synonym">Orchid</name>
    <dbReference type="NCBI Taxonomy" id="117978"/>
    <lineage>
        <taxon>Eukaryota</taxon>
        <taxon>Viridiplantae</taxon>
        <taxon>Streptophyta</taxon>
        <taxon>Embryophyta</taxon>
        <taxon>Tracheophyta</taxon>
        <taxon>Spermatophyta</taxon>
        <taxon>Magnoliopsida</taxon>
        <taxon>Liliopsida</taxon>
        <taxon>Asparagales</taxon>
        <taxon>Orchidaceae</taxon>
        <taxon>Epidendroideae</taxon>
        <taxon>Malaxideae</taxon>
        <taxon>Dendrobiinae</taxon>
        <taxon>Dendrobium</taxon>
    </lineage>
</organism>
<dbReference type="EMBL" id="JANQDX010000013">
    <property type="protein sequence ID" value="KAL0913816.1"/>
    <property type="molecule type" value="Genomic_DNA"/>
</dbReference>
<dbReference type="InterPro" id="IPR007174">
    <property type="entry name" value="Las1"/>
</dbReference>
<sequence length="641" mass="72496">MLKSRRKSDTKQPLKMKSNDYEGKMTSSIGYKLVPWMNWDEWNYVRRSIFSSSPKLISAALQKISAWESRGCLPVAIDLTAVIIEIHQKDPFFRGDGSIGDALASEKMLNMLYCMFIMRLVNDFVEPVHKETGQSISDIADAIGIPRTLVDIRHESSHRCLPSLKLARSASAKALEWLKANYWEPQRIAVLDPRRKVKSRLREMILCSAARHVPRVNSTNPKRKYRKRTTLLVGCHKLSHINKRLLASKSDASTVQKVTKRAAHLYSLYPSEVVSLLLEIFLSQAGDFSDGIDMEHSDDPDCNIFKQFTGSPSDLKMLITKLSKKKPRLLLNMLKLVLEMIEEKDSRNFEIDWNHFLSSQNQVQMNEVCHLRSLLTFLIRNLKALKESGQIKLAEENQILSIDNIVAPKVLLSSLLHKCLTLLVPGDKHLFKSALLLSEMTGNKLLTEKLKKLPLLAFLDQGLDSSATLSYNESMLLKEEDSINKAEERLNLLKLRLLNDKNRGKSHMNNTADATTRWKVTKSWVACPIGTLPCSFSSTVLLPILDFMEVEREMDKSKTTSCNVENVCAAEENGMVCDDNESSDDSNPVKKLKQAPQNDDSPAPENPWPMQGRLLIGGVWKKKSETSPMPVNAIASFINEF</sequence>
<keyword evidence="1" id="KW-0175">Coiled coil</keyword>
<dbReference type="Proteomes" id="UP001552299">
    <property type="component" value="Unassembled WGS sequence"/>
</dbReference>
<dbReference type="PANTHER" id="PTHR15002:SF0">
    <property type="entry name" value="RIBOSOMAL BIOGENESIS PROTEIN LAS1L"/>
    <property type="match status" value="1"/>
</dbReference>
<feature type="coiled-coil region" evidence="1">
    <location>
        <begin position="476"/>
        <end position="503"/>
    </location>
</feature>
<gene>
    <name evidence="3" type="ORF">M5K25_017305</name>
</gene>
<evidence type="ECO:0000313" key="4">
    <source>
        <dbReference type="Proteomes" id="UP001552299"/>
    </source>
</evidence>
<feature type="region of interest" description="Disordered" evidence="2">
    <location>
        <begin position="575"/>
        <end position="610"/>
    </location>
</feature>
<name>A0ABD0UMD9_DENTH</name>
<reference evidence="3 4" key="1">
    <citation type="journal article" date="2024" name="Plant Biotechnol. J.">
        <title>Dendrobium thyrsiflorum genome and its molecular insights into genes involved in important horticultural traits.</title>
        <authorList>
            <person name="Chen B."/>
            <person name="Wang J.Y."/>
            <person name="Zheng P.J."/>
            <person name="Li K.L."/>
            <person name="Liang Y.M."/>
            <person name="Chen X.F."/>
            <person name="Zhang C."/>
            <person name="Zhao X."/>
            <person name="He X."/>
            <person name="Zhang G.Q."/>
            <person name="Liu Z.J."/>
            <person name="Xu Q."/>
        </authorList>
    </citation>
    <scope>NUCLEOTIDE SEQUENCE [LARGE SCALE GENOMIC DNA]</scope>
    <source>
        <strain evidence="3">GZMU011</strain>
    </source>
</reference>
<evidence type="ECO:0008006" key="5">
    <source>
        <dbReference type="Google" id="ProtNLM"/>
    </source>
</evidence>
<evidence type="ECO:0000313" key="3">
    <source>
        <dbReference type="EMBL" id="KAL0913816.1"/>
    </source>
</evidence>
<dbReference type="AlphaFoldDB" id="A0ABD0UMD9"/>
<dbReference type="PANTHER" id="PTHR15002">
    <property type="entry name" value="RIBOSOMAL BIOGENESIS PROTEIN LAS1L"/>
    <property type="match status" value="1"/>
</dbReference>
<dbReference type="Pfam" id="PF04031">
    <property type="entry name" value="Las1"/>
    <property type="match status" value="1"/>
</dbReference>
<evidence type="ECO:0000256" key="1">
    <source>
        <dbReference type="SAM" id="Coils"/>
    </source>
</evidence>